<dbReference type="Proteomes" id="UP001154114">
    <property type="component" value="Chromosome 5"/>
</dbReference>
<keyword evidence="3" id="KW-1185">Reference proteome</keyword>
<feature type="compositionally biased region" description="Basic and acidic residues" evidence="1">
    <location>
        <begin position="310"/>
        <end position="334"/>
    </location>
</feature>
<evidence type="ECO:0000256" key="1">
    <source>
        <dbReference type="SAM" id="MobiDB-lite"/>
    </source>
</evidence>
<evidence type="ECO:0000313" key="2">
    <source>
        <dbReference type="EMBL" id="CAH0604470.1"/>
    </source>
</evidence>
<organism evidence="2 3">
    <name type="scientific">Chrysodeixis includens</name>
    <name type="common">Soybean looper</name>
    <name type="synonym">Pseudoplusia includens</name>
    <dbReference type="NCBI Taxonomy" id="689277"/>
    <lineage>
        <taxon>Eukaryota</taxon>
        <taxon>Metazoa</taxon>
        <taxon>Ecdysozoa</taxon>
        <taxon>Arthropoda</taxon>
        <taxon>Hexapoda</taxon>
        <taxon>Insecta</taxon>
        <taxon>Pterygota</taxon>
        <taxon>Neoptera</taxon>
        <taxon>Endopterygota</taxon>
        <taxon>Lepidoptera</taxon>
        <taxon>Glossata</taxon>
        <taxon>Ditrysia</taxon>
        <taxon>Noctuoidea</taxon>
        <taxon>Noctuidae</taxon>
        <taxon>Plusiinae</taxon>
        <taxon>Chrysodeixis</taxon>
    </lineage>
</organism>
<feature type="compositionally biased region" description="Basic and acidic residues" evidence="1">
    <location>
        <begin position="260"/>
        <end position="302"/>
    </location>
</feature>
<feature type="compositionally biased region" description="Basic and acidic residues" evidence="1">
    <location>
        <begin position="585"/>
        <end position="632"/>
    </location>
</feature>
<evidence type="ECO:0000313" key="3">
    <source>
        <dbReference type="Proteomes" id="UP001154114"/>
    </source>
</evidence>
<feature type="region of interest" description="Disordered" evidence="1">
    <location>
        <begin position="220"/>
        <end position="673"/>
    </location>
</feature>
<feature type="compositionally biased region" description="Basic and acidic residues" evidence="1">
    <location>
        <begin position="428"/>
        <end position="516"/>
    </location>
</feature>
<feature type="compositionally biased region" description="Basic and acidic residues" evidence="1">
    <location>
        <begin position="540"/>
        <end position="568"/>
    </location>
</feature>
<dbReference type="EMBL" id="LR824008">
    <property type="protein sequence ID" value="CAH0604470.1"/>
    <property type="molecule type" value="Genomic_DNA"/>
</dbReference>
<name>A0A9P0FZ76_CHRIL</name>
<dbReference type="OrthoDB" id="69229at2759"/>
<feature type="compositionally biased region" description="Basic and acidic residues" evidence="1">
    <location>
        <begin position="341"/>
        <end position="407"/>
    </location>
</feature>
<feature type="compositionally biased region" description="Basic and acidic residues" evidence="1">
    <location>
        <begin position="663"/>
        <end position="673"/>
    </location>
</feature>
<feature type="compositionally biased region" description="Basic residues" evidence="1">
    <location>
        <begin position="569"/>
        <end position="584"/>
    </location>
</feature>
<feature type="compositionally biased region" description="Basic residues" evidence="1">
    <location>
        <begin position="517"/>
        <end position="529"/>
    </location>
</feature>
<proteinExistence type="predicted"/>
<gene>
    <name evidence="2" type="ORF">CINC_LOCUS10877</name>
</gene>
<feature type="compositionally biased region" description="Polar residues" evidence="1">
    <location>
        <begin position="227"/>
        <end position="238"/>
    </location>
</feature>
<feature type="compositionally biased region" description="Basic and acidic residues" evidence="1">
    <location>
        <begin position="239"/>
        <end position="249"/>
    </location>
</feature>
<dbReference type="AlphaFoldDB" id="A0A9P0FZ76"/>
<protein>
    <submittedName>
        <fullName evidence="2">Uncharacterized protein</fullName>
    </submittedName>
</protein>
<reference evidence="2" key="1">
    <citation type="submission" date="2021-12" db="EMBL/GenBank/DDBJ databases">
        <authorList>
            <person name="King R."/>
        </authorList>
    </citation>
    <scope>NUCLEOTIDE SEQUENCE</scope>
</reference>
<sequence>MDGRKEYLTKLQLYTEEVDEEITMILNSLQWDKNHLLQHPVMVSCAYNPDHKMPPDKIDEHERQCFFSLNGYTRDELLLPDPPDTDGGTLVKLSKEDIVQIIENAARSDPMFKKGVGSWGAEPMSLARLQAAYTADERRAIHDAVVSAVPSCHDLADLALPGEGDKTTGRVILSRFEILAELRNMRRRRTKYRVAAKTRNYSDVLRDVIKTQMEHYNVVKTEPVDDTLNSGPSTSNTQLDRRGDTRESYRSQPRIMPKPIVEREIKTEREDSRERDIGYSRERSNRDRRYEDRGRMGRDTERSRHRYNERRHDNNRERAHRYEEVSPAREDRSKDRHRNSRRLDRNDNHERGGRYREKRYDRYRDRRYDDSHRDHHHETSNSSRQRTELENRVKKEPGIDESTDRIRDRRRRSRERRYSSDSYQGYDYEERDHHREPQVKREPGTDETRKEISKDTRYGEYSDRSRDRHSAYYEHEERSNERIHIKQERQDSPVTEGDRSSDRSGKEYYDTYEKSKNSHKSKDKKRKRHSYSEFDEESDRSDRHRQESREKPYIKQEEESPTREDSPRDKHRKKKTKKHKKSKKDSRDTQYPEYGDRHKEKSKQTPNKDDYRQYKRSKDYKRDQRHDRDRRYSGSSYCSCSAEERELPASNRRYSKSPSEAEYDPHKKIKVEK</sequence>
<accession>A0A9P0FZ76</accession>